<sequence length="134" mass="14879">MCNNVGKGPCRLLKLGFSHYKPPDTPIDETELYLSIIERDDKGRTYGLGWTPSGSNCRHTGAKAGAGSSRPISAHDEPIEMLRKDIKEMLTNLLWVMQDNTLCRDELLARTDRSHGAGSNGPTWDFIRASTRCS</sequence>
<organism evidence="1 2">
    <name type="scientific">Stephania cephalantha</name>
    <dbReference type="NCBI Taxonomy" id="152367"/>
    <lineage>
        <taxon>Eukaryota</taxon>
        <taxon>Viridiplantae</taxon>
        <taxon>Streptophyta</taxon>
        <taxon>Embryophyta</taxon>
        <taxon>Tracheophyta</taxon>
        <taxon>Spermatophyta</taxon>
        <taxon>Magnoliopsida</taxon>
        <taxon>Ranunculales</taxon>
        <taxon>Menispermaceae</taxon>
        <taxon>Menispermoideae</taxon>
        <taxon>Cissampelideae</taxon>
        <taxon>Stephania</taxon>
    </lineage>
</organism>
<evidence type="ECO:0000313" key="2">
    <source>
        <dbReference type="Proteomes" id="UP001419268"/>
    </source>
</evidence>
<dbReference type="EMBL" id="JBBNAG010000006">
    <property type="protein sequence ID" value="KAK9125267.1"/>
    <property type="molecule type" value="Genomic_DNA"/>
</dbReference>
<dbReference type="AlphaFoldDB" id="A0AAP0J2N7"/>
<evidence type="ECO:0000313" key="1">
    <source>
        <dbReference type="EMBL" id="KAK9125267.1"/>
    </source>
</evidence>
<keyword evidence="2" id="KW-1185">Reference proteome</keyword>
<protein>
    <submittedName>
        <fullName evidence="1">Uncharacterized protein</fullName>
    </submittedName>
</protein>
<dbReference type="Proteomes" id="UP001419268">
    <property type="component" value="Unassembled WGS sequence"/>
</dbReference>
<name>A0AAP0J2N7_9MAGN</name>
<reference evidence="1 2" key="1">
    <citation type="submission" date="2024-01" db="EMBL/GenBank/DDBJ databases">
        <title>Genome assemblies of Stephania.</title>
        <authorList>
            <person name="Yang L."/>
        </authorList>
    </citation>
    <scope>NUCLEOTIDE SEQUENCE [LARGE SCALE GENOMIC DNA]</scope>
    <source>
        <strain evidence="1">JXDWG</strain>
        <tissue evidence="1">Leaf</tissue>
    </source>
</reference>
<comment type="caution">
    <text evidence="1">The sequence shown here is derived from an EMBL/GenBank/DDBJ whole genome shotgun (WGS) entry which is preliminary data.</text>
</comment>
<accession>A0AAP0J2N7</accession>
<proteinExistence type="predicted"/>
<gene>
    <name evidence="1" type="ORF">Scep_014113</name>
</gene>